<evidence type="ECO:0000313" key="1">
    <source>
        <dbReference type="EMBL" id="KAJ5207706.1"/>
    </source>
</evidence>
<dbReference type="EMBL" id="JAPQKQ010000002">
    <property type="protein sequence ID" value="KAJ5207706.1"/>
    <property type="molecule type" value="Genomic_DNA"/>
</dbReference>
<reference evidence="1" key="1">
    <citation type="submission" date="2022-11" db="EMBL/GenBank/DDBJ databases">
        <authorList>
            <person name="Petersen C."/>
        </authorList>
    </citation>
    <scope>NUCLEOTIDE SEQUENCE</scope>
    <source>
        <strain evidence="1">IBT 20477</strain>
    </source>
</reference>
<proteinExistence type="predicted"/>
<name>A0A9W9MUG2_9EURO</name>
<dbReference type="AlphaFoldDB" id="A0A9W9MUG2"/>
<gene>
    <name evidence="1" type="ORF">N7449_002085</name>
</gene>
<keyword evidence="2" id="KW-1185">Reference proteome</keyword>
<reference evidence="1" key="2">
    <citation type="journal article" date="2023" name="IMA Fungus">
        <title>Comparative genomic study of the Penicillium genus elucidates a diverse pangenome and 15 lateral gene transfer events.</title>
        <authorList>
            <person name="Petersen C."/>
            <person name="Sorensen T."/>
            <person name="Nielsen M.R."/>
            <person name="Sondergaard T.E."/>
            <person name="Sorensen J.L."/>
            <person name="Fitzpatrick D.A."/>
            <person name="Frisvad J.C."/>
            <person name="Nielsen K.L."/>
        </authorList>
    </citation>
    <scope>NUCLEOTIDE SEQUENCE</scope>
    <source>
        <strain evidence="1">IBT 20477</strain>
    </source>
</reference>
<comment type="caution">
    <text evidence="1">The sequence shown here is derived from an EMBL/GenBank/DDBJ whole genome shotgun (WGS) entry which is preliminary data.</text>
</comment>
<accession>A0A9W9MUG2</accession>
<protein>
    <submittedName>
        <fullName evidence="1">Uncharacterized protein</fullName>
    </submittedName>
</protein>
<sequence>MVENRISACPDPRSADEPCAATNFLLQFHFSSCFCLYFPSRSGIVFVFHRLFLLPQQHLIFFLSYLSRKLVDNSALVI</sequence>
<organism evidence="1 2">
    <name type="scientific">Penicillium cf. viridicatum</name>
    <dbReference type="NCBI Taxonomy" id="2972119"/>
    <lineage>
        <taxon>Eukaryota</taxon>
        <taxon>Fungi</taxon>
        <taxon>Dikarya</taxon>
        <taxon>Ascomycota</taxon>
        <taxon>Pezizomycotina</taxon>
        <taxon>Eurotiomycetes</taxon>
        <taxon>Eurotiomycetidae</taxon>
        <taxon>Eurotiales</taxon>
        <taxon>Aspergillaceae</taxon>
        <taxon>Penicillium</taxon>
    </lineage>
</organism>
<dbReference type="Proteomes" id="UP001150942">
    <property type="component" value="Unassembled WGS sequence"/>
</dbReference>
<evidence type="ECO:0000313" key="2">
    <source>
        <dbReference type="Proteomes" id="UP001150942"/>
    </source>
</evidence>